<feature type="binding site" evidence="10">
    <location>
        <begin position="173"/>
        <end position="174"/>
    </location>
    <ligand>
        <name>FAD</name>
        <dbReference type="ChEBI" id="CHEBI:57692"/>
    </ligand>
</feature>
<dbReference type="FunFam" id="3.50.50.60:FF:000242">
    <property type="entry name" value="Amine oxidase"/>
    <property type="match status" value="1"/>
</dbReference>
<keyword evidence="6 11" id="KW-0274">FAD</keyword>
<dbReference type="Pfam" id="PF01593">
    <property type="entry name" value="Amino_oxidase"/>
    <property type="match status" value="1"/>
</dbReference>
<evidence type="ECO:0000256" key="6">
    <source>
        <dbReference type="ARBA" id="ARBA00022827"/>
    </source>
</evidence>
<dbReference type="SUPFAM" id="SSF54373">
    <property type="entry name" value="FAD-linked reductases, C-terminal domain"/>
    <property type="match status" value="1"/>
</dbReference>
<dbReference type="InterPro" id="IPR001613">
    <property type="entry name" value="Flavin_amine_oxidase"/>
</dbReference>
<accession>A0AAV1EHR1</accession>
<gene>
    <name evidence="14" type="ORF">XNOV1_A035560</name>
</gene>
<dbReference type="InterPro" id="IPR002937">
    <property type="entry name" value="Amino_oxidase"/>
</dbReference>
<evidence type="ECO:0000256" key="11">
    <source>
        <dbReference type="RuleBase" id="RU362067"/>
    </source>
</evidence>
<reference evidence="14" key="1">
    <citation type="submission" date="2023-08" db="EMBL/GenBank/DDBJ databases">
        <authorList>
            <person name="Alioto T."/>
            <person name="Alioto T."/>
            <person name="Gomez Garrido J."/>
        </authorList>
    </citation>
    <scope>NUCLEOTIDE SEQUENCE</scope>
</reference>
<dbReference type="FunFam" id="1.10.405.10:FF:000004">
    <property type="entry name" value="Amine oxidase"/>
    <property type="match status" value="1"/>
</dbReference>
<dbReference type="InterPro" id="IPR050281">
    <property type="entry name" value="Flavin_monoamine_oxidase"/>
</dbReference>
<dbReference type="AlphaFoldDB" id="A0AAV1EHR1"/>
<feature type="binding site" evidence="10">
    <location>
        <begin position="197"/>
        <end position="200"/>
    </location>
    <ligand>
        <name>FAD</name>
        <dbReference type="ChEBI" id="CHEBI:57692"/>
    </ligand>
</feature>
<evidence type="ECO:0000256" key="12">
    <source>
        <dbReference type="SAM" id="MobiDB-lite"/>
    </source>
</evidence>
<evidence type="ECO:0000256" key="9">
    <source>
        <dbReference type="ARBA" id="ARBA00023180"/>
    </source>
</evidence>
<name>A0AAV1EHR1_XYRNO</name>
<organism evidence="14 15">
    <name type="scientific">Xyrichtys novacula</name>
    <name type="common">Pearly razorfish</name>
    <name type="synonym">Hemipteronotus novacula</name>
    <dbReference type="NCBI Taxonomy" id="13765"/>
    <lineage>
        <taxon>Eukaryota</taxon>
        <taxon>Metazoa</taxon>
        <taxon>Chordata</taxon>
        <taxon>Craniata</taxon>
        <taxon>Vertebrata</taxon>
        <taxon>Euteleostomi</taxon>
        <taxon>Actinopterygii</taxon>
        <taxon>Neopterygii</taxon>
        <taxon>Teleostei</taxon>
        <taxon>Neoteleostei</taxon>
        <taxon>Acanthomorphata</taxon>
        <taxon>Eupercaria</taxon>
        <taxon>Labriformes</taxon>
        <taxon>Labridae</taxon>
        <taxon>Xyrichtys</taxon>
    </lineage>
</organism>
<keyword evidence="15" id="KW-1185">Reference proteome</keyword>
<dbReference type="Gene3D" id="3.90.660.10">
    <property type="match status" value="1"/>
</dbReference>
<proteinExistence type="inferred from homology"/>
<comment type="similarity">
    <text evidence="3">Belongs to the flavin monoamine oxidase family. FIG1 subfamily.</text>
</comment>
<keyword evidence="4" id="KW-0964">Secreted</keyword>
<sequence>MFNAWARQKHPHHNKQPLGKLNKQTCFEQTCHLFTVKPDKTAQIIVQQRLSGTWRGRTAETKMKRLLCFTLIWAASTLVQTFNLTEEEQDSGLPPATHPEDPDTKPKVPWPHRKSSLSICLKDDDYDDLLDIVRDGLPKTNSSHHVVIVGAGIAGLTAAKLLQDAGYNVTILEASHRVGGRVETYRNEEEGWYVEFGAMRIPSSHRIVLSMAEQLGVKLNEFLMVDDNTFYLVNGRRERTSTVKENPDILGYDLRDDEKGKSASKLLYEALEKVDDEASANGCLATLEKYDKYSVKAYLKEQARLSDEAIRMIGDLLNEQSLMFTALSEMVYEQSIINDHTNYSEVTGGTELLPNAFLPFLKNVDIRLNSKVKQISRDNTGVVVSYQAEGDSGLTEVNADFALVTTTARAALYIDFVPNLSIQKMDALRALHYDSSTKIVLTFSRRFWEDDGIHGGKSITDWPSRFIYYPSHGFQNQTIGVLLASYTWSDDSLLFLGASDEDLKDLVLKDLEKIHGRDVRSLCTGVLVKRWSSDPYSLGAFALFTPYQHLQYAEELFRNEGRIHFAGEHTALPHAWMETSMKSTIRAAKNIANAAL</sequence>
<evidence type="ECO:0000313" key="15">
    <source>
        <dbReference type="Proteomes" id="UP001178508"/>
    </source>
</evidence>
<feature type="binding site" evidence="10">
    <location>
        <position position="568"/>
    </location>
    <ligand>
        <name>FAD</name>
        <dbReference type="ChEBI" id="CHEBI:57692"/>
    </ligand>
</feature>
<dbReference type="GO" id="GO:0001716">
    <property type="term" value="F:L-amino-acid oxidase activity"/>
    <property type="evidence" value="ECO:0007669"/>
    <property type="project" value="TreeGrafter"/>
</dbReference>
<dbReference type="GO" id="GO:0005576">
    <property type="term" value="C:extracellular region"/>
    <property type="evidence" value="ECO:0007669"/>
    <property type="project" value="UniProtKB-SubCell"/>
</dbReference>
<keyword evidence="8" id="KW-1015">Disulfide bond</keyword>
<evidence type="ECO:0000256" key="1">
    <source>
        <dbReference type="ARBA" id="ARBA00001974"/>
    </source>
</evidence>
<dbReference type="PRINTS" id="PR00757">
    <property type="entry name" value="AMINEOXDASEF"/>
</dbReference>
<dbReference type="InterPro" id="IPR036188">
    <property type="entry name" value="FAD/NAD-bd_sf"/>
</dbReference>
<comment type="cofactor">
    <cofactor evidence="1 11">
        <name>FAD</name>
        <dbReference type="ChEBI" id="CHEBI:57692"/>
    </cofactor>
</comment>
<evidence type="ECO:0000256" key="2">
    <source>
        <dbReference type="ARBA" id="ARBA00004613"/>
    </source>
</evidence>
<feature type="binding site" evidence="10">
    <location>
        <position position="372"/>
    </location>
    <ligand>
        <name>FAD</name>
        <dbReference type="ChEBI" id="CHEBI:57692"/>
    </ligand>
</feature>
<evidence type="ECO:0000256" key="4">
    <source>
        <dbReference type="ARBA" id="ARBA00022525"/>
    </source>
</evidence>
<dbReference type="PANTHER" id="PTHR10742">
    <property type="entry name" value="FLAVIN MONOAMINE OXIDASE"/>
    <property type="match status" value="1"/>
</dbReference>
<protein>
    <recommendedName>
        <fullName evidence="11">Amine oxidase</fullName>
        <ecNumber evidence="11">1.4.3.-</ecNumber>
    </recommendedName>
</protein>
<evidence type="ECO:0000259" key="13">
    <source>
        <dbReference type="Pfam" id="PF01593"/>
    </source>
</evidence>
<keyword evidence="7 11" id="KW-0560">Oxidoreductase</keyword>
<dbReference type="FunFam" id="3.50.50.60:FF:000450">
    <property type="entry name" value="Amine oxidase"/>
    <property type="match status" value="1"/>
</dbReference>
<evidence type="ECO:0000256" key="3">
    <source>
        <dbReference type="ARBA" id="ARBA00005465"/>
    </source>
</evidence>
<evidence type="ECO:0000313" key="14">
    <source>
        <dbReference type="EMBL" id="CAJ1048273.1"/>
    </source>
</evidence>
<dbReference type="SUPFAM" id="SSF51905">
    <property type="entry name" value="FAD/NAD(P)-binding domain"/>
    <property type="match status" value="1"/>
</dbReference>
<evidence type="ECO:0000256" key="7">
    <source>
        <dbReference type="ARBA" id="ARBA00023002"/>
    </source>
</evidence>
<dbReference type="PANTHER" id="PTHR10742:SF342">
    <property type="entry name" value="AMINE OXIDASE"/>
    <property type="match status" value="1"/>
</dbReference>
<evidence type="ECO:0000256" key="10">
    <source>
        <dbReference type="PIRSR" id="PIRSR601613-1"/>
    </source>
</evidence>
<evidence type="ECO:0000256" key="5">
    <source>
        <dbReference type="ARBA" id="ARBA00022630"/>
    </source>
</evidence>
<comment type="subcellular location">
    <subcellularLocation>
        <location evidence="2">Secreted</location>
    </subcellularLocation>
</comment>
<dbReference type="Proteomes" id="UP001178508">
    <property type="component" value="Unassembled WGS sequence"/>
</dbReference>
<comment type="caution">
    <text evidence="14">The sequence shown here is derived from an EMBL/GenBank/DDBJ whole genome shotgun (WGS) entry which is preliminary data.</text>
</comment>
<dbReference type="EMBL" id="CAUIWU010000006">
    <property type="protein sequence ID" value="CAJ1048273.1"/>
    <property type="molecule type" value="Genomic_DNA"/>
</dbReference>
<evidence type="ECO:0000256" key="8">
    <source>
        <dbReference type="ARBA" id="ARBA00023157"/>
    </source>
</evidence>
<dbReference type="Gene3D" id="1.10.405.10">
    <property type="entry name" value="Guanine Nucleotide Dissociation Inhibitor, domain 1"/>
    <property type="match status" value="1"/>
</dbReference>
<feature type="binding site" evidence="10">
    <location>
        <position position="200"/>
    </location>
    <ligand>
        <name>substrate</name>
    </ligand>
</feature>
<dbReference type="GO" id="GO:0009063">
    <property type="term" value="P:amino acid catabolic process"/>
    <property type="evidence" value="ECO:0007669"/>
    <property type="project" value="TreeGrafter"/>
</dbReference>
<dbReference type="Gene3D" id="3.50.50.60">
    <property type="entry name" value="FAD/NAD(P)-binding domain"/>
    <property type="match status" value="1"/>
</dbReference>
<dbReference type="EC" id="1.4.3.-" evidence="11"/>
<feature type="region of interest" description="Disordered" evidence="12">
    <location>
        <begin position="86"/>
        <end position="111"/>
    </location>
</feature>
<keyword evidence="5 11" id="KW-0285">Flavoprotein</keyword>
<keyword evidence="9" id="KW-0325">Glycoprotein</keyword>
<feature type="domain" description="Amine oxidase" evidence="13">
    <location>
        <begin position="153"/>
        <end position="591"/>
    </location>
</feature>